<dbReference type="InterPro" id="IPR027417">
    <property type="entry name" value="P-loop_NTPase"/>
</dbReference>
<reference evidence="13" key="1">
    <citation type="journal article" date="2008" name="PLoS ONE">
        <title>Survival in nuclear waste, extreme resistance, and potential applications gleaned from the genome sequence of Kineococcus radiotolerans SRS30216.</title>
        <authorList>
            <person name="Bagwell C.E."/>
            <person name="Bhat S."/>
            <person name="Hawkins G.M."/>
            <person name="Smith B.W."/>
            <person name="Biswas T."/>
            <person name="Hoover T.R."/>
            <person name="Saunders E."/>
            <person name="Han C.S."/>
            <person name="Tsodikov O.V."/>
            <person name="Shimkets L.J."/>
        </authorList>
    </citation>
    <scope>NUCLEOTIDE SEQUENCE [LARGE SCALE GENOMIC DNA]</scope>
    <source>
        <strain evidence="13">ATCC BAA-149 / DSM 14245 / SRS30216</strain>
    </source>
</reference>
<keyword evidence="5" id="KW-0547">Nucleotide-binding</keyword>
<dbReference type="FunFam" id="3.40.50.300:FF:000854">
    <property type="entry name" value="Multidrug ABC transporter ATP-binding protein"/>
    <property type="match status" value="1"/>
</dbReference>
<sequence length="584" mass="62169">MLDLDPVLLPLLREHLRPHRGLLIAVVVLQVLQTAASLYLPRLNAEVIDRGVSTGDTAFIWRTGAVMLGVTLVQVVATITAVWCGARVAMALGRDLRAAVFTHVLALSRAEVSRFGAPSLITRATNDVQQVQVLVLVTCTVIVSAPLLCVGGIVMALREDVGLSWLVVVAVPVLVAVMALIMVRLGPLFGVLQERLDTVNRVLREQLTGLRVVRGFVREDAEEARFARANTDLTDVALRAGRWFAVVFPVVVLVVNLTSAAVVWFGAPRVEAGELQVGSLIAFLSYLVQILTGVMMTTFLAVLGPRAAVSAGRIGEVLDLEPGVRDPDVPVEVPAGVPGGRSLEFRDVTFRYPGADRPVLDRVSLDVRAGRTTAVIGSTGAGKTTLVDLATRLADATSGAVLLDGVDVRSVADADLRRRVGLAPQRPYLFAGTVATNLRFGRPDASDEELWAALRTAQAADFVERMEGGLDAPITQGGTNVSGGQRQRLSIARLLVQAPAVHVFDDAFSALDTATDARLRAALAAARPDAAILVVAQRVSTIVGADEIVVLEAGRVVGRGRHRELLADCPTYREIVSSQLEVAA</sequence>
<dbReference type="InterPro" id="IPR011527">
    <property type="entry name" value="ABC1_TM_dom"/>
</dbReference>
<evidence type="ECO:0000259" key="10">
    <source>
        <dbReference type="PROSITE" id="PS50893"/>
    </source>
</evidence>
<dbReference type="InterPro" id="IPR036640">
    <property type="entry name" value="ABC1_TM_sf"/>
</dbReference>
<dbReference type="InterPro" id="IPR003593">
    <property type="entry name" value="AAA+_ATPase"/>
</dbReference>
<keyword evidence="13" id="KW-1185">Reference proteome</keyword>
<evidence type="ECO:0000256" key="1">
    <source>
        <dbReference type="ARBA" id="ARBA00004651"/>
    </source>
</evidence>
<dbReference type="STRING" id="266940.Krad_3821"/>
<dbReference type="eggNOG" id="COG1132">
    <property type="taxonomic scope" value="Bacteria"/>
</dbReference>
<organism evidence="12 13">
    <name type="scientific">Kineococcus radiotolerans (strain ATCC BAA-149 / DSM 14245 / SRS30216)</name>
    <dbReference type="NCBI Taxonomy" id="266940"/>
    <lineage>
        <taxon>Bacteria</taxon>
        <taxon>Bacillati</taxon>
        <taxon>Actinomycetota</taxon>
        <taxon>Actinomycetes</taxon>
        <taxon>Kineosporiales</taxon>
        <taxon>Kineosporiaceae</taxon>
        <taxon>Kineococcus</taxon>
    </lineage>
</organism>
<dbReference type="PANTHER" id="PTHR43394">
    <property type="entry name" value="ATP-DEPENDENT PERMEASE MDL1, MITOCHONDRIAL"/>
    <property type="match status" value="1"/>
</dbReference>
<dbReference type="InterPro" id="IPR039421">
    <property type="entry name" value="Type_1_exporter"/>
</dbReference>
<keyword evidence="8 9" id="KW-0472">Membrane</keyword>
<feature type="transmembrane region" description="Helical" evidence="9">
    <location>
        <begin position="243"/>
        <end position="267"/>
    </location>
</feature>
<feature type="transmembrane region" description="Helical" evidence="9">
    <location>
        <begin position="21"/>
        <end position="40"/>
    </location>
</feature>
<dbReference type="FunFam" id="1.20.1560.10:FF:000040">
    <property type="entry name" value="Multidrug ABC transporter ATP-binding protein"/>
    <property type="match status" value="1"/>
</dbReference>
<evidence type="ECO:0000259" key="11">
    <source>
        <dbReference type="PROSITE" id="PS50929"/>
    </source>
</evidence>
<dbReference type="PANTHER" id="PTHR43394:SF1">
    <property type="entry name" value="ATP-BINDING CASSETTE SUB-FAMILY B MEMBER 10, MITOCHONDRIAL"/>
    <property type="match status" value="1"/>
</dbReference>
<dbReference type="PROSITE" id="PS50929">
    <property type="entry name" value="ABC_TM1F"/>
    <property type="match status" value="1"/>
</dbReference>
<dbReference type="KEGG" id="kra:Krad_3821"/>
<evidence type="ECO:0000256" key="6">
    <source>
        <dbReference type="ARBA" id="ARBA00022840"/>
    </source>
</evidence>
<evidence type="ECO:0000256" key="4">
    <source>
        <dbReference type="ARBA" id="ARBA00022692"/>
    </source>
</evidence>
<keyword evidence="6" id="KW-0067">ATP-binding</keyword>
<evidence type="ECO:0000256" key="8">
    <source>
        <dbReference type="ARBA" id="ARBA00023136"/>
    </source>
</evidence>
<dbReference type="EMBL" id="CP000750">
    <property type="protein sequence ID" value="ABS05284.1"/>
    <property type="molecule type" value="Genomic_DNA"/>
</dbReference>
<feature type="domain" description="ABC transmembrane type-1" evidence="11">
    <location>
        <begin position="24"/>
        <end position="306"/>
    </location>
</feature>
<evidence type="ECO:0000313" key="13">
    <source>
        <dbReference type="Proteomes" id="UP000001116"/>
    </source>
</evidence>
<evidence type="ECO:0000256" key="3">
    <source>
        <dbReference type="ARBA" id="ARBA00022475"/>
    </source>
</evidence>
<dbReference type="SMART" id="SM00382">
    <property type="entry name" value="AAA"/>
    <property type="match status" value="1"/>
</dbReference>
<dbReference type="AlphaFoldDB" id="A6WEP5"/>
<dbReference type="GO" id="GO:0016887">
    <property type="term" value="F:ATP hydrolysis activity"/>
    <property type="evidence" value="ECO:0007669"/>
    <property type="project" value="InterPro"/>
</dbReference>
<proteinExistence type="predicted"/>
<feature type="transmembrane region" description="Helical" evidence="9">
    <location>
        <begin position="133"/>
        <end position="157"/>
    </location>
</feature>
<feature type="transmembrane region" description="Helical" evidence="9">
    <location>
        <begin position="279"/>
        <end position="303"/>
    </location>
</feature>
<dbReference type="GO" id="GO:0005886">
    <property type="term" value="C:plasma membrane"/>
    <property type="evidence" value="ECO:0007669"/>
    <property type="project" value="UniProtKB-SubCell"/>
</dbReference>
<dbReference type="GO" id="GO:0005524">
    <property type="term" value="F:ATP binding"/>
    <property type="evidence" value="ECO:0007669"/>
    <property type="project" value="UniProtKB-KW"/>
</dbReference>
<dbReference type="Gene3D" id="3.40.50.300">
    <property type="entry name" value="P-loop containing nucleotide triphosphate hydrolases"/>
    <property type="match status" value="1"/>
</dbReference>
<name>A6WEP5_KINRD</name>
<feature type="transmembrane region" description="Helical" evidence="9">
    <location>
        <begin position="163"/>
        <end position="185"/>
    </location>
</feature>
<gene>
    <name evidence="12" type="ordered locus">Krad_3821</name>
</gene>
<evidence type="ECO:0000256" key="2">
    <source>
        <dbReference type="ARBA" id="ARBA00022448"/>
    </source>
</evidence>
<dbReference type="HOGENOM" id="CLU_000604_84_3_11"/>
<protein>
    <submittedName>
        <fullName evidence="12">ABC transporter related</fullName>
    </submittedName>
</protein>
<feature type="transmembrane region" description="Helical" evidence="9">
    <location>
        <begin position="60"/>
        <end position="84"/>
    </location>
</feature>
<dbReference type="PROSITE" id="PS50893">
    <property type="entry name" value="ABC_TRANSPORTER_2"/>
    <property type="match status" value="1"/>
</dbReference>
<dbReference type="CDD" id="cd18548">
    <property type="entry name" value="ABC_6TM_Tm287_like"/>
    <property type="match status" value="1"/>
</dbReference>
<dbReference type="Gene3D" id="1.20.1560.10">
    <property type="entry name" value="ABC transporter type 1, transmembrane domain"/>
    <property type="match status" value="1"/>
</dbReference>
<dbReference type="InterPro" id="IPR017871">
    <property type="entry name" value="ABC_transporter-like_CS"/>
</dbReference>
<dbReference type="Pfam" id="PF00005">
    <property type="entry name" value="ABC_tran"/>
    <property type="match status" value="1"/>
</dbReference>
<evidence type="ECO:0000256" key="5">
    <source>
        <dbReference type="ARBA" id="ARBA00022741"/>
    </source>
</evidence>
<feature type="domain" description="ABC transporter" evidence="10">
    <location>
        <begin position="343"/>
        <end position="578"/>
    </location>
</feature>
<dbReference type="Proteomes" id="UP000001116">
    <property type="component" value="Chromosome"/>
</dbReference>
<keyword evidence="7 9" id="KW-1133">Transmembrane helix</keyword>
<comment type="subcellular location">
    <subcellularLocation>
        <location evidence="1">Cell membrane</location>
        <topology evidence="1">Multi-pass membrane protein</topology>
    </subcellularLocation>
</comment>
<dbReference type="SUPFAM" id="SSF90123">
    <property type="entry name" value="ABC transporter transmembrane region"/>
    <property type="match status" value="1"/>
</dbReference>
<dbReference type="InterPro" id="IPR003439">
    <property type="entry name" value="ABC_transporter-like_ATP-bd"/>
</dbReference>
<keyword evidence="3" id="KW-1003">Cell membrane</keyword>
<evidence type="ECO:0000256" key="9">
    <source>
        <dbReference type="SAM" id="Phobius"/>
    </source>
</evidence>
<evidence type="ECO:0000313" key="12">
    <source>
        <dbReference type="EMBL" id="ABS05284.1"/>
    </source>
</evidence>
<keyword evidence="2" id="KW-0813">Transport</keyword>
<accession>A6WEP5</accession>
<dbReference type="SUPFAM" id="SSF52540">
    <property type="entry name" value="P-loop containing nucleoside triphosphate hydrolases"/>
    <property type="match status" value="1"/>
</dbReference>
<dbReference type="PROSITE" id="PS00211">
    <property type="entry name" value="ABC_TRANSPORTER_1"/>
    <property type="match status" value="1"/>
</dbReference>
<dbReference type="GO" id="GO:0015421">
    <property type="term" value="F:ABC-type oligopeptide transporter activity"/>
    <property type="evidence" value="ECO:0007669"/>
    <property type="project" value="TreeGrafter"/>
</dbReference>
<keyword evidence="4 9" id="KW-0812">Transmembrane</keyword>
<evidence type="ECO:0000256" key="7">
    <source>
        <dbReference type="ARBA" id="ARBA00022989"/>
    </source>
</evidence>
<dbReference type="Pfam" id="PF00664">
    <property type="entry name" value="ABC_membrane"/>
    <property type="match status" value="1"/>
</dbReference>